<evidence type="ECO:0000256" key="1">
    <source>
        <dbReference type="SAM" id="MobiDB-lite"/>
    </source>
</evidence>
<feature type="compositionally biased region" description="Basic and acidic residues" evidence="1">
    <location>
        <begin position="185"/>
        <end position="199"/>
    </location>
</feature>
<organism evidence="2">
    <name type="scientific">Chaetoceros debilis</name>
    <dbReference type="NCBI Taxonomy" id="122233"/>
    <lineage>
        <taxon>Eukaryota</taxon>
        <taxon>Sar</taxon>
        <taxon>Stramenopiles</taxon>
        <taxon>Ochrophyta</taxon>
        <taxon>Bacillariophyta</taxon>
        <taxon>Coscinodiscophyceae</taxon>
        <taxon>Chaetocerotophycidae</taxon>
        <taxon>Chaetocerotales</taxon>
        <taxon>Chaetocerotaceae</taxon>
        <taxon>Chaetoceros</taxon>
    </lineage>
</organism>
<feature type="region of interest" description="Disordered" evidence="1">
    <location>
        <begin position="116"/>
        <end position="145"/>
    </location>
</feature>
<feature type="compositionally biased region" description="Basic and acidic residues" evidence="1">
    <location>
        <begin position="401"/>
        <end position="413"/>
    </location>
</feature>
<feature type="compositionally biased region" description="Acidic residues" evidence="1">
    <location>
        <begin position="906"/>
        <end position="929"/>
    </location>
</feature>
<reference evidence="2" key="1">
    <citation type="submission" date="2021-01" db="EMBL/GenBank/DDBJ databases">
        <authorList>
            <person name="Corre E."/>
            <person name="Pelletier E."/>
            <person name="Niang G."/>
            <person name="Scheremetjew M."/>
            <person name="Finn R."/>
            <person name="Kale V."/>
            <person name="Holt S."/>
            <person name="Cochrane G."/>
            <person name="Meng A."/>
            <person name="Brown T."/>
            <person name="Cohen L."/>
        </authorList>
    </citation>
    <scope>NUCLEOTIDE SEQUENCE</scope>
    <source>
        <strain evidence="2">MM31A-1</strain>
    </source>
</reference>
<protein>
    <submittedName>
        <fullName evidence="2">Uncharacterized protein</fullName>
    </submittedName>
</protein>
<feature type="compositionally biased region" description="Basic and acidic residues" evidence="1">
    <location>
        <begin position="378"/>
        <end position="389"/>
    </location>
</feature>
<feature type="region of interest" description="Disordered" evidence="1">
    <location>
        <begin position="251"/>
        <end position="297"/>
    </location>
</feature>
<proteinExistence type="predicted"/>
<feature type="region of interest" description="Disordered" evidence="1">
    <location>
        <begin position="349"/>
        <end position="521"/>
    </location>
</feature>
<feature type="compositionally biased region" description="Acidic residues" evidence="1">
    <location>
        <begin position="604"/>
        <end position="616"/>
    </location>
</feature>
<feature type="region of interest" description="Disordered" evidence="1">
    <location>
        <begin position="182"/>
        <end position="216"/>
    </location>
</feature>
<accession>A0A7S3VCJ9</accession>
<feature type="compositionally biased region" description="Basic and acidic residues" evidence="1">
    <location>
        <begin position="207"/>
        <end position="216"/>
    </location>
</feature>
<gene>
    <name evidence="2" type="ORF">CDEB00056_LOCUS15787</name>
</gene>
<feature type="region of interest" description="Disordered" evidence="1">
    <location>
        <begin position="1"/>
        <end position="82"/>
    </location>
</feature>
<evidence type="ECO:0000313" key="2">
    <source>
        <dbReference type="EMBL" id="CAE0470934.1"/>
    </source>
</evidence>
<feature type="region of interest" description="Disordered" evidence="1">
    <location>
        <begin position="558"/>
        <end position="644"/>
    </location>
</feature>
<sequence length="943" mass="105323">MDIVEDGPMRPNTTVTTSDEKHGSLRQEFLYSSPDMASTDMEEDRNEEHSSKSEGGDMEGSSTERDQNVHIGSEEDEYGLSGELLSSKELVETKRNQTFKLFEVRAIHTAKQEFADHYMQRSPPSPPVLQAANEDSIGREELSLDESDELMFELSDDEHEEDTDNGCCDKNPIQEMKNLLTKYSILKDDNRSEDRHETDGSSVPEQQKQRSAEDFSNLEEHLVKRPSLNLMKFIPSDEAIDPFLDVIRETDDEDLTENHIDGSIDESIEDRQKNVSDDESMDGADDGGEIISPTPCSTQDSIKYQLATSQDTISEDMIKFSSQETDDLLDSSEDESFAAEKHSRFDLKHVVSDDEEQPEAPSKSIFRAEFTESIPSREALDSLKNHDFKDDEVESSSVSTSKREPTLEQKQLEEGTFISSDLDPADEIQHASVHGPSRSWSSDTTEQENEPAKEQDEVQDSLLLADEHSQFDNNEDSEFQVPELKPDVAIEAQPQAMNSLDTHTSSDGASEELEPSNLPDVIEDFTLARSEGFESADATSRAGKSKLVSPEEDLNILAEVDASPQELKPTEAPDTAELLQLKNSFGEPDDTENSESKVPQLTFTDEEDGETYELDEQLPLPVDSIVKRDTSQELEPSNDYDTTEYQDVEKSVSQNVDIIPNVHEATEQLYFSVNDNHLMEERISQQLELLEDQDATENLPSDIIESFKLQLPELHFGVEPSPQLSENDNDDFEEDNASAGLDLELSKGPDDAEELDNKSFTQAMNIESSGLQVPGLDFEVEIADEQSKLPVCDQEALIKEDAYQEFEPVENVNVVQDPQGDEAFARVMDITESAELQVPTVEAETEGGSEKDLVNADESLAEDNSKDNTIIELESAEDKDTEPESEEDLVNADESLAEDNSIIELESAEDKDTEPELEEDLANTDESLAEDNTIKELESAEDS</sequence>
<feature type="compositionally biased region" description="Basic and acidic residues" evidence="1">
    <location>
        <begin position="46"/>
        <end position="55"/>
    </location>
</feature>
<feature type="compositionally biased region" description="Acidic residues" evidence="1">
    <location>
        <begin position="277"/>
        <end position="288"/>
    </location>
</feature>
<dbReference type="AlphaFoldDB" id="A0A7S3VCJ9"/>
<feature type="compositionally biased region" description="Polar residues" evidence="1">
    <location>
        <begin position="495"/>
        <end position="508"/>
    </location>
</feature>
<feature type="region of interest" description="Disordered" evidence="1">
    <location>
        <begin position="835"/>
        <end position="943"/>
    </location>
</feature>
<feature type="compositionally biased region" description="Acidic residues" evidence="1">
    <location>
        <begin position="874"/>
        <end position="897"/>
    </location>
</feature>
<name>A0A7S3VCJ9_9STRA</name>
<dbReference type="EMBL" id="HBIO01020503">
    <property type="protein sequence ID" value="CAE0470934.1"/>
    <property type="molecule type" value="Transcribed_RNA"/>
</dbReference>
<feature type="compositionally biased region" description="Basic and acidic residues" evidence="1">
    <location>
        <begin position="932"/>
        <end position="943"/>
    </location>
</feature>